<dbReference type="EMBL" id="CACTIH010000453">
    <property type="protein sequence ID" value="CAA2960858.1"/>
    <property type="molecule type" value="Genomic_DNA"/>
</dbReference>
<evidence type="ECO:0000313" key="1">
    <source>
        <dbReference type="EMBL" id="CAA2960858.1"/>
    </source>
</evidence>
<dbReference type="AlphaFoldDB" id="A0A8S0Q7Y5"/>
<dbReference type="PANTHER" id="PTHR32278">
    <property type="entry name" value="F-BOX DOMAIN-CONTAINING PROTEIN"/>
    <property type="match status" value="1"/>
</dbReference>
<sequence>MLSPKTSYAAYLVFKLGEEFSGLGSVNGIIRLVNREEDSDAAKRARPMHLQPVEGGNGQIAAMRSDGWMEVEMGNFYNNQRDNGIVEARLLDTTFMKSGLIVEGIEFRPTAHANFEEVSEEKRGIRIFPKHEACNSNTVNDKDWEILLPSDYEEIISRSVDPVAYENKKDLYLSFCDAPILLDGGNMVKFPKHEACNSNTVNDKDWEILLPSDYEEIISRSVDPVAYENKKDLYLSFCDAPILLDGGNMVKSLCARVCLCQL</sequence>
<accession>A0A8S0Q7Y5</accession>
<dbReference type="PANTHER" id="PTHR32278:SF111">
    <property type="entry name" value="F-BOX PROTEIN PP2-B12-RELATED"/>
    <property type="match status" value="1"/>
</dbReference>
<dbReference type="InterPro" id="IPR025886">
    <property type="entry name" value="PP2-like"/>
</dbReference>
<dbReference type="Proteomes" id="UP000594638">
    <property type="component" value="Unassembled WGS sequence"/>
</dbReference>
<gene>
    <name evidence="1" type="ORF">OLEA9_A089889</name>
</gene>
<comment type="caution">
    <text evidence="1">The sequence shown here is derived from an EMBL/GenBank/DDBJ whole genome shotgun (WGS) entry which is preliminary data.</text>
</comment>
<evidence type="ECO:0000313" key="2">
    <source>
        <dbReference type="Proteomes" id="UP000594638"/>
    </source>
</evidence>
<proteinExistence type="predicted"/>
<dbReference type="Gramene" id="OE9A089889T1">
    <property type="protein sequence ID" value="OE9A089889C1"/>
    <property type="gene ID" value="OE9A089889"/>
</dbReference>
<dbReference type="Pfam" id="PF14299">
    <property type="entry name" value="PP2"/>
    <property type="match status" value="1"/>
</dbReference>
<dbReference type="OrthoDB" id="913460at2759"/>
<reference evidence="1 2" key="1">
    <citation type="submission" date="2019-12" db="EMBL/GenBank/DDBJ databases">
        <authorList>
            <person name="Alioto T."/>
            <person name="Alioto T."/>
            <person name="Gomez Garrido J."/>
        </authorList>
    </citation>
    <scope>NUCLEOTIDE SEQUENCE [LARGE SCALE GENOMIC DNA]</scope>
</reference>
<keyword evidence="2" id="KW-1185">Reference proteome</keyword>
<protein>
    <submittedName>
        <fullName evidence="1">Uncharacterized protein</fullName>
    </submittedName>
</protein>
<organism evidence="1 2">
    <name type="scientific">Olea europaea subsp. europaea</name>
    <dbReference type="NCBI Taxonomy" id="158383"/>
    <lineage>
        <taxon>Eukaryota</taxon>
        <taxon>Viridiplantae</taxon>
        <taxon>Streptophyta</taxon>
        <taxon>Embryophyta</taxon>
        <taxon>Tracheophyta</taxon>
        <taxon>Spermatophyta</taxon>
        <taxon>Magnoliopsida</taxon>
        <taxon>eudicotyledons</taxon>
        <taxon>Gunneridae</taxon>
        <taxon>Pentapetalae</taxon>
        <taxon>asterids</taxon>
        <taxon>lamiids</taxon>
        <taxon>Lamiales</taxon>
        <taxon>Oleaceae</taxon>
        <taxon>Oleeae</taxon>
        <taxon>Olea</taxon>
    </lineage>
</organism>
<name>A0A8S0Q7Y5_OLEEU</name>